<keyword evidence="2" id="KW-0472">Membrane</keyword>
<dbReference type="Proteomes" id="UP000078555">
    <property type="component" value="Unassembled WGS sequence"/>
</dbReference>
<organism evidence="3 4">
    <name type="scientific">Plasmodium ovale wallikeri</name>
    <dbReference type="NCBI Taxonomy" id="864142"/>
    <lineage>
        <taxon>Eukaryota</taxon>
        <taxon>Sar</taxon>
        <taxon>Alveolata</taxon>
        <taxon>Apicomplexa</taxon>
        <taxon>Aconoidasida</taxon>
        <taxon>Haemosporida</taxon>
        <taxon>Plasmodiidae</taxon>
        <taxon>Plasmodium</taxon>
        <taxon>Plasmodium (Plasmodium)</taxon>
    </lineage>
</organism>
<sequence length="365" mass="42820">MSDLFKKDIQNIFPFEPYKIQLQFMQVLYEVLKKSNLSKHEKVKSVYEVIEKSESMMDKLRSFRHGDLSLCNTCEVPSNEQSSPSKGNNSSEDHIICEMKTGSGKSLTLLTPLIYWFAKKKKKKKGKTKRRRGEEAKNEKSKKRNAEMTIPIRGRNENEKGPCYEQSCAQTRIRFPSVFFPSHNLCAEPEWIRESIAEKLLEKFSRSLEAQERRKKKDLLILNNHFSFSDGKITLKERSKIQKRKTPSEDIRPCDDLLAAGKGIVSTEKRVKRINRMTNGNIEIWLSCPMFEWLLRAFFFFFFLQRHDLKPTMFASFEILIFLLFLFFFFFFSVIPDEDVLSDCSEEESSKKQVRQKKDIAFSQG</sequence>
<dbReference type="GO" id="GO:0004386">
    <property type="term" value="F:helicase activity"/>
    <property type="evidence" value="ECO:0007669"/>
    <property type="project" value="UniProtKB-KW"/>
</dbReference>
<keyword evidence="2" id="KW-0812">Transmembrane</keyword>
<keyword evidence="4" id="KW-1185">Reference proteome</keyword>
<name>A0A1A8ZBM7_PLAOA</name>
<evidence type="ECO:0000313" key="4">
    <source>
        <dbReference type="Proteomes" id="UP000078555"/>
    </source>
</evidence>
<keyword evidence="3" id="KW-0547">Nucleotide-binding</keyword>
<proteinExistence type="predicted"/>
<feature type="region of interest" description="Disordered" evidence="1">
    <location>
        <begin position="121"/>
        <end position="146"/>
    </location>
</feature>
<reference evidence="4" key="1">
    <citation type="submission" date="2016-05" db="EMBL/GenBank/DDBJ databases">
        <authorList>
            <person name="Naeem Raeece"/>
        </authorList>
    </citation>
    <scope>NUCLEOTIDE SEQUENCE [LARGE SCALE GENOMIC DNA]</scope>
</reference>
<feature type="transmembrane region" description="Helical" evidence="2">
    <location>
        <begin position="284"/>
        <end position="304"/>
    </location>
</feature>
<evidence type="ECO:0000256" key="1">
    <source>
        <dbReference type="SAM" id="MobiDB-lite"/>
    </source>
</evidence>
<keyword evidence="2" id="KW-1133">Transmembrane helix</keyword>
<gene>
    <name evidence="3" type="ORF">POVWA1_043920</name>
</gene>
<keyword evidence="3" id="KW-0347">Helicase</keyword>
<accession>A0A1A8ZBM7</accession>
<protein>
    <submittedName>
        <fullName evidence="3">DEAD box helicase, putative</fullName>
    </submittedName>
</protein>
<keyword evidence="3" id="KW-0067">ATP-binding</keyword>
<dbReference type="AlphaFoldDB" id="A0A1A8ZBM7"/>
<keyword evidence="3" id="KW-0378">Hydrolase</keyword>
<feature type="transmembrane region" description="Helical" evidence="2">
    <location>
        <begin position="316"/>
        <end position="335"/>
    </location>
</feature>
<evidence type="ECO:0000313" key="3">
    <source>
        <dbReference type="EMBL" id="SBT41381.1"/>
    </source>
</evidence>
<feature type="compositionally biased region" description="Basic residues" evidence="1">
    <location>
        <begin position="121"/>
        <end position="131"/>
    </location>
</feature>
<dbReference type="EMBL" id="FLRD01000119">
    <property type="protein sequence ID" value="SBT41381.1"/>
    <property type="molecule type" value="Genomic_DNA"/>
</dbReference>
<evidence type="ECO:0000256" key="2">
    <source>
        <dbReference type="SAM" id="Phobius"/>
    </source>
</evidence>